<dbReference type="Proteomes" id="UP000606974">
    <property type="component" value="Unassembled WGS sequence"/>
</dbReference>
<dbReference type="EMBL" id="JAACFV010000184">
    <property type="protein sequence ID" value="KAF7503333.1"/>
    <property type="molecule type" value="Genomic_DNA"/>
</dbReference>
<evidence type="ECO:0000313" key="2">
    <source>
        <dbReference type="EMBL" id="KAF7503333.1"/>
    </source>
</evidence>
<dbReference type="AlphaFoldDB" id="A0A8H7A745"/>
<comment type="caution">
    <text evidence="2">The sequence shown here is derived from an EMBL/GenBank/DDBJ whole genome shotgun (WGS) entry which is preliminary data.</text>
</comment>
<name>A0A8H7A745_9EURO</name>
<proteinExistence type="predicted"/>
<dbReference type="OrthoDB" id="5578001at2759"/>
<organism evidence="2 3">
    <name type="scientific">Endocarpon pusillum</name>
    <dbReference type="NCBI Taxonomy" id="364733"/>
    <lineage>
        <taxon>Eukaryota</taxon>
        <taxon>Fungi</taxon>
        <taxon>Dikarya</taxon>
        <taxon>Ascomycota</taxon>
        <taxon>Pezizomycotina</taxon>
        <taxon>Eurotiomycetes</taxon>
        <taxon>Chaetothyriomycetidae</taxon>
        <taxon>Verrucariales</taxon>
        <taxon>Verrucariaceae</taxon>
        <taxon>Endocarpon</taxon>
    </lineage>
</organism>
<feature type="compositionally biased region" description="Basic and acidic residues" evidence="1">
    <location>
        <begin position="165"/>
        <end position="179"/>
    </location>
</feature>
<evidence type="ECO:0000256" key="1">
    <source>
        <dbReference type="SAM" id="MobiDB-lite"/>
    </source>
</evidence>
<feature type="compositionally biased region" description="Polar residues" evidence="1">
    <location>
        <begin position="206"/>
        <end position="216"/>
    </location>
</feature>
<accession>A0A8H7A745</accession>
<reference evidence="2" key="1">
    <citation type="submission" date="2020-02" db="EMBL/GenBank/DDBJ databases">
        <authorList>
            <person name="Palmer J.M."/>
        </authorList>
    </citation>
    <scope>NUCLEOTIDE SEQUENCE</scope>
    <source>
        <strain evidence="2">EPUS1.4</strain>
        <tissue evidence="2">Thallus</tissue>
    </source>
</reference>
<feature type="region of interest" description="Disordered" evidence="1">
    <location>
        <begin position="160"/>
        <end position="225"/>
    </location>
</feature>
<gene>
    <name evidence="2" type="ORF">GJ744_003976</name>
</gene>
<keyword evidence="3" id="KW-1185">Reference proteome</keyword>
<sequence length="371" mass="40910">MVDLIAAPDPHQLLPPVLACLPTAFASNLPPPALLDLVSPILRQRLQLITSTYTSSSENWLRLLCWDQEKGKRLKDVVEGGTYEPHPSSGEIEIGDVGSTKYKRLDQDTLRAQIVLPEWNLIAVYLWCAGSEGGGGWKLAELLPWDSDLERDPSWSHSIAAANDNSRDHTVSEAIRDPDAVEQPTVGEDDDDDYWAQYDKTPGRTPAQNSSPTPNGSAADRRTSHSDREYYAQYCKVQPVMDSHDLSEVPNQIGSSSVQGDILESIMRQQLGKKEEQGPMQRETQGMQTGVAENMPVNHPQPSPPLRATSGAVARLEEGAGQQSASEIGIRQHISTTMKSLYRLASSAGLEREEFNCIIQRELETNSILDD</sequence>
<protein>
    <submittedName>
        <fullName evidence="2">Uncharacterized protein</fullName>
    </submittedName>
</protein>
<evidence type="ECO:0000313" key="3">
    <source>
        <dbReference type="Proteomes" id="UP000606974"/>
    </source>
</evidence>